<feature type="domain" description="WW" evidence="4">
    <location>
        <begin position="381"/>
        <end position="408"/>
    </location>
</feature>
<feature type="compositionally biased region" description="Basic and acidic residues" evidence="3">
    <location>
        <begin position="1002"/>
        <end position="1029"/>
    </location>
</feature>
<feature type="compositionally biased region" description="Low complexity" evidence="3">
    <location>
        <begin position="72"/>
        <end position="83"/>
    </location>
</feature>
<organism evidence="6">
    <name type="scientific">Musca domestica</name>
    <name type="common">House fly</name>
    <dbReference type="NCBI Taxonomy" id="7370"/>
    <lineage>
        <taxon>Eukaryota</taxon>
        <taxon>Metazoa</taxon>
        <taxon>Ecdysozoa</taxon>
        <taxon>Arthropoda</taxon>
        <taxon>Hexapoda</taxon>
        <taxon>Insecta</taxon>
        <taxon>Pterygota</taxon>
        <taxon>Neoptera</taxon>
        <taxon>Endopterygota</taxon>
        <taxon>Diptera</taxon>
        <taxon>Brachycera</taxon>
        <taxon>Muscomorpha</taxon>
        <taxon>Muscoidea</taxon>
        <taxon>Muscidae</taxon>
        <taxon>Musca</taxon>
    </lineage>
</organism>
<feature type="coiled-coil region" evidence="2">
    <location>
        <begin position="722"/>
        <end position="749"/>
    </location>
</feature>
<dbReference type="Gene3D" id="1.10.10.440">
    <property type="entry name" value="FF domain"/>
    <property type="match status" value="6"/>
</dbReference>
<dbReference type="EnsemblMetazoa" id="MDOA015562-RB">
    <property type="protein sequence ID" value="MDOA015562-PB"/>
    <property type="gene ID" value="MDOA015562"/>
</dbReference>
<dbReference type="SUPFAM" id="SSF51045">
    <property type="entry name" value="WW domain"/>
    <property type="match status" value="3"/>
</dbReference>
<feature type="domain" description="WW" evidence="4">
    <location>
        <begin position="522"/>
        <end position="551"/>
    </location>
</feature>
<dbReference type="Pfam" id="PF00397">
    <property type="entry name" value="WW"/>
    <property type="match status" value="2"/>
</dbReference>
<dbReference type="PROSITE" id="PS50020">
    <property type="entry name" value="WW_DOMAIN_2"/>
    <property type="match status" value="3"/>
</dbReference>
<feature type="compositionally biased region" description="Pro residues" evidence="3">
    <location>
        <begin position="240"/>
        <end position="252"/>
    </location>
</feature>
<feature type="region of interest" description="Disordered" evidence="3">
    <location>
        <begin position="103"/>
        <end position="137"/>
    </location>
</feature>
<feature type="region of interest" description="Disordered" evidence="3">
    <location>
        <begin position="1"/>
        <end position="83"/>
    </location>
</feature>
<dbReference type="VEuPathDB" id="VectorBase:MDOMA2_017500"/>
<feature type="domain" description="WW" evidence="4">
    <location>
        <begin position="133"/>
        <end position="166"/>
    </location>
</feature>
<feature type="compositionally biased region" description="Basic and acidic residues" evidence="3">
    <location>
        <begin position="489"/>
        <end position="500"/>
    </location>
</feature>
<dbReference type="GO" id="GO:0070063">
    <property type="term" value="F:RNA polymerase binding"/>
    <property type="evidence" value="ECO:0007669"/>
    <property type="project" value="InterPro"/>
</dbReference>
<gene>
    <name evidence="6" type="primary">101891063</name>
</gene>
<dbReference type="SMART" id="SM00456">
    <property type="entry name" value="WW"/>
    <property type="match status" value="3"/>
</dbReference>
<feature type="region of interest" description="Disordered" evidence="3">
    <location>
        <begin position="162"/>
        <end position="334"/>
    </location>
</feature>
<proteinExistence type="predicted"/>
<feature type="region of interest" description="Disordered" evidence="3">
    <location>
        <begin position="489"/>
        <end position="521"/>
    </location>
</feature>
<dbReference type="STRING" id="7370.A0A1I8NIN5"/>
<feature type="compositionally biased region" description="Low complexity" evidence="3">
    <location>
        <begin position="253"/>
        <end position="289"/>
    </location>
</feature>
<dbReference type="InterPro" id="IPR001202">
    <property type="entry name" value="WW_dom"/>
</dbReference>
<dbReference type="FunFam" id="1.10.10.440:FF:000006">
    <property type="entry name" value="Transcription elongation regulator 1 (CA150)"/>
    <property type="match status" value="1"/>
</dbReference>
<reference evidence="6" key="1">
    <citation type="submission" date="2020-05" db="UniProtKB">
        <authorList>
            <consortium name="EnsemblMetazoa"/>
        </authorList>
    </citation>
    <scope>IDENTIFICATION</scope>
    <source>
        <strain evidence="6">Aabys</strain>
    </source>
</reference>
<accession>A0A1I8NIN5</accession>
<feature type="region of interest" description="Disordered" evidence="3">
    <location>
        <begin position="981"/>
        <end position="1029"/>
    </location>
</feature>
<feature type="region of interest" description="Disordered" evidence="3">
    <location>
        <begin position="864"/>
        <end position="951"/>
    </location>
</feature>
<dbReference type="FunFam" id="1.10.10.440:FF:000001">
    <property type="entry name" value="Transcription elongation regulator 1 like"/>
    <property type="match status" value="1"/>
</dbReference>
<dbReference type="OrthoDB" id="63972at2759"/>
<dbReference type="Gene3D" id="2.20.70.10">
    <property type="match status" value="3"/>
</dbReference>
<dbReference type="GO" id="GO:0005634">
    <property type="term" value="C:nucleus"/>
    <property type="evidence" value="ECO:0007669"/>
    <property type="project" value="TreeGrafter"/>
</dbReference>
<evidence type="ECO:0000256" key="2">
    <source>
        <dbReference type="SAM" id="Coils"/>
    </source>
</evidence>
<dbReference type="GO" id="GO:0003712">
    <property type="term" value="F:transcription coregulator activity"/>
    <property type="evidence" value="ECO:0007669"/>
    <property type="project" value="TreeGrafter"/>
</dbReference>
<dbReference type="PANTHER" id="PTHR15377:SF3">
    <property type="entry name" value="WW DOMAIN-CONTAINING PROTEIN"/>
    <property type="match status" value="1"/>
</dbReference>
<dbReference type="AlphaFoldDB" id="A0A1I8NIN5"/>
<dbReference type="PROSITE" id="PS01159">
    <property type="entry name" value="WW_DOMAIN_1"/>
    <property type="match status" value="1"/>
</dbReference>
<evidence type="ECO:0000256" key="3">
    <source>
        <dbReference type="SAM" id="MobiDB-lite"/>
    </source>
</evidence>
<dbReference type="InterPro" id="IPR036020">
    <property type="entry name" value="WW_dom_sf"/>
</dbReference>
<dbReference type="InterPro" id="IPR057565">
    <property type="entry name" value="WW_TCRG1_3rd"/>
</dbReference>
<feature type="domain" description="FF" evidence="5">
    <location>
        <begin position="1102"/>
        <end position="1158"/>
    </location>
</feature>
<dbReference type="PROSITE" id="PS51676">
    <property type="entry name" value="FF"/>
    <property type="match status" value="3"/>
</dbReference>
<dbReference type="InterPro" id="IPR002713">
    <property type="entry name" value="FF_domain"/>
</dbReference>
<dbReference type="CDD" id="cd00201">
    <property type="entry name" value="WW"/>
    <property type="match status" value="3"/>
</dbReference>
<evidence type="ECO:0000256" key="1">
    <source>
        <dbReference type="ARBA" id="ARBA00022737"/>
    </source>
</evidence>
<sequence>MEPMAEVNTNDEVNNKNELPEITENPQTAAANGVSPSGAGVAAQNQENAETSEKNDKEWLQGQVQKTPIMTAPPGFRPAAAGAGAAVRGGGVNMHFNRGGGRGGGAGNFGNRPFDPNWSNNNVPPGGPPGGGPPQLELWVETKTEDGKSYYYHALTRETTWTKPEGPNIKVMTQAEIEEMNKKQQMMQQQQQQQQHHTQNQSNGGTEEKDKPETAVITDKPPPTAAAAAVAAPSNVLTSQPPPGLLSQPPPNAHQQPQQQQVPQQHAPPHQAMTQPPPNVAAAVPGGHPQVSQPPPGMHQQPPPFFPPGVHPPNFGQHPPFGMPPPGYAAGFPGAPGGPAAPWGMPWNHMHQVPPQDKPAKNLIIKPGVIDPAVIARAAEWSEHRAPDGRPYYYHAGRGESVWEKPQALRDMEAARMAAHGAPQVAAPPPVHNPALIPGIPPHLIPLMHMQPANHAAAFVDHSAAKAAENAKVSQTAALEKEAKKYAEEKRKKAEEEQKKANATAKPVDKSRPISSTPIPGTPWCVVWTGDARVFFYNPSTRTSVWERPEELLEREEVDKAINNPPEQLKSLVNAKANAKEEAEAEEKAATNHSAGNSVANNAVKIHIIEDNQADDEDDGVIKIKTESDSDVEEVPTKKLRLNKTKKADASEAAAEAEVRAAKERALVPLETRVKQFKEMLREKDVSAFSTWEKELHKIVFDPRYLLLTSKERKQVFEKYVKDRAEEERKEKRNKMRQKREEFRNLLEECKLHGKSSFSDFCQRYGKDERYKAIEKPRERESLFNEYLLDVRRREKEEKQMKKEQIRKDFIEMLRERGDSIDRHCRWHDIKKKFEMDSRYRAVENSMYREEYFHDFLRIMKEEKRRREREREKEREQRERDRERERKSGKSDRKDKDKDRRERSRSRNKDHHGGGRDEKERDGGGGSSRDKEKERKDKSDKDKDREEKKKNKDYVSSYKFVILIFKIIFIFLDLRQEEGEHQSEEEEARSATTDHEEEEEAERLQKERDRQLRAEQSIREREKEVQRTLAGHLRDRDKERELHKREEAVGHFNALLTDLVRNPDFTWKEVKRQLRKDHRWELVEFLDRDDRERIFNEHIDGLMKKKREKFREMLDEITTLELTSSWKDVKKLIKDDPRYLKYNNSEKCEREFRDYLVDKQMAAKVALKELLKECKLITHKSHELVQENPNHLKEILDILKMDKRYLILEHIAEERTTIVVNYLEELHKRGPPPPPTASDASRRVK</sequence>
<dbReference type="PANTHER" id="PTHR15377">
    <property type="entry name" value="TRANSCRIPTION ELONGATION REGULATOR 1"/>
    <property type="match status" value="1"/>
</dbReference>
<name>A0A1I8NIN5_MUSDO</name>
<dbReference type="VEuPathDB" id="VectorBase:MDOMA2_007962"/>
<dbReference type="VEuPathDB" id="VectorBase:MDOA015562"/>
<dbReference type="Pfam" id="PF01846">
    <property type="entry name" value="FF"/>
    <property type="match status" value="5"/>
</dbReference>
<dbReference type="SUPFAM" id="SSF81698">
    <property type="entry name" value="FF domain"/>
    <property type="match status" value="5"/>
</dbReference>
<feature type="domain" description="FF" evidence="5">
    <location>
        <begin position="670"/>
        <end position="723"/>
    </location>
</feature>
<dbReference type="InterPro" id="IPR045148">
    <property type="entry name" value="TCRG1-like"/>
</dbReference>
<evidence type="ECO:0000259" key="5">
    <source>
        <dbReference type="PROSITE" id="PS51676"/>
    </source>
</evidence>
<evidence type="ECO:0000313" key="6">
    <source>
        <dbReference type="EnsemblMetazoa" id="MDOA015562-PB"/>
    </source>
</evidence>
<feature type="compositionally biased region" description="Basic and acidic residues" evidence="3">
    <location>
        <begin position="981"/>
        <end position="994"/>
    </location>
</feature>
<keyword evidence="2" id="KW-0175">Coiled coil</keyword>
<dbReference type="FunFam" id="1.10.10.440:FF:000029">
    <property type="entry name" value="Uncharacterized protein, isoform B"/>
    <property type="match status" value="1"/>
</dbReference>
<protein>
    <recommendedName>
        <fullName evidence="7">FF domain protein</fullName>
    </recommendedName>
</protein>
<dbReference type="Pfam" id="PF23517">
    <property type="entry name" value="WW_TCERG1"/>
    <property type="match status" value="1"/>
</dbReference>
<dbReference type="SMART" id="SM00441">
    <property type="entry name" value="FF"/>
    <property type="match status" value="6"/>
</dbReference>
<feature type="domain" description="FF" evidence="5">
    <location>
        <begin position="735"/>
        <end position="790"/>
    </location>
</feature>
<dbReference type="FunFam" id="2.20.70.10:FF:000114">
    <property type="entry name" value="Transcription elongation regulator"/>
    <property type="match status" value="1"/>
</dbReference>
<feature type="compositionally biased region" description="Pro residues" evidence="3">
    <location>
        <begin position="292"/>
        <end position="311"/>
    </location>
</feature>
<evidence type="ECO:0008006" key="7">
    <source>
        <dbReference type="Google" id="ProtNLM"/>
    </source>
</evidence>
<dbReference type="FunFam" id="1.10.10.440:FF:000005">
    <property type="entry name" value="Transcription elongation regulator 1 (CA150)"/>
    <property type="match status" value="1"/>
</dbReference>
<dbReference type="FunFam" id="2.20.70.10:FF:000049">
    <property type="entry name" value="Transcription elongation regulator 1-like"/>
    <property type="match status" value="1"/>
</dbReference>
<evidence type="ECO:0000259" key="4">
    <source>
        <dbReference type="PROSITE" id="PS50020"/>
    </source>
</evidence>
<feature type="region of interest" description="Disordered" evidence="3">
    <location>
        <begin position="1226"/>
        <end position="1245"/>
    </location>
</feature>
<feature type="compositionally biased region" description="Low complexity" evidence="3">
    <location>
        <begin position="183"/>
        <end position="201"/>
    </location>
</feature>
<keyword evidence="1" id="KW-0677">Repeat</keyword>
<dbReference type="InterPro" id="IPR036517">
    <property type="entry name" value="FF_domain_sf"/>
</dbReference>